<dbReference type="PANTHER" id="PTHR24252">
    <property type="entry name" value="ACROSIN-RELATED"/>
    <property type="match status" value="1"/>
</dbReference>
<dbReference type="Proteomes" id="UP000663842">
    <property type="component" value="Unassembled WGS sequence"/>
</dbReference>
<organism evidence="6 7">
    <name type="scientific">Rotaria magnacalcarata</name>
    <dbReference type="NCBI Taxonomy" id="392030"/>
    <lineage>
        <taxon>Eukaryota</taxon>
        <taxon>Metazoa</taxon>
        <taxon>Spiralia</taxon>
        <taxon>Gnathifera</taxon>
        <taxon>Rotifera</taxon>
        <taxon>Eurotatoria</taxon>
        <taxon>Bdelloidea</taxon>
        <taxon>Philodinida</taxon>
        <taxon>Philodinidae</taxon>
        <taxon>Rotaria</taxon>
    </lineage>
</organism>
<dbReference type="InterPro" id="IPR009003">
    <property type="entry name" value="Peptidase_S1_PA"/>
</dbReference>
<sequence length="195" mass="21065">MILLIFVVLSLIKIIHSTTYRCDPTISCGCSARTTNVTSRIVGGAATADYTWGWIVSLQRSSSHACGASLLTSEYAITAAHCVYGVSDISLLSILAGTNYLYDTSVTTRQRRTITKVTIHPNYNCTTIASDIAILQFATLNVSSSSKLTFICLPKQNQDPFKNNTDLVAVGWGTTSQGRSTPSNYLQQVTIQAIA</sequence>
<keyword evidence="2" id="KW-0325">Glycoprotein</keyword>
<evidence type="ECO:0000256" key="2">
    <source>
        <dbReference type="ARBA" id="ARBA00023180"/>
    </source>
</evidence>
<feature type="signal peptide" evidence="3">
    <location>
        <begin position="1"/>
        <end position="17"/>
    </location>
</feature>
<comment type="caution">
    <text evidence="6">The sequence shown here is derived from an EMBL/GenBank/DDBJ whole genome shotgun (WGS) entry which is preliminary data.</text>
</comment>
<evidence type="ECO:0000313" key="7">
    <source>
        <dbReference type="Proteomes" id="UP000663842"/>
    </source>
</evidence>
<name>A0A819DY83_9BILA</name>
<evidence type="ECO:0000256" key="1">
    <source>
        <dbReference type="ARBA" id="ARBA00023157"/>
    </source>
</evidence>
<evidence type="ECO:0000313" key="5">
    <source>
        <dbReference type="EMBL" id="CAF2032433.1"/>
    </source>
</evidence>
<dbReference type="GO" id="GO:0004252">
    <property type="term" value="F:serine-type endopeptidase activity"/>
    <property type="evidence" value="ECO:0007669"/>
    <property type="project" value="InterPro"/>
</dbReference>
<gene>
    <name evidence="6" type="ORF">UXM345_LOCUS7239</name>
    <name evidence="5" type="ORF">XDN619_LOCUS5230</name>
</gene>
<dbReference type="AlphaFoldDB" id="A0A819DY83"/>
<protein>
    <recommendedName>
        <fullName evidence="4">Peptidase S1 domain-containing protein</fullName>
    </recommendedName>
</protein>
<dbReference type="PANTHER" id="PTHR24252:SF27">
    <property type="entry name" value="TRANSMEMBRANE PROTEASE SERINE 3-LIKE"/>
    <property type="match status" value="1"/>
</dbReference>
<dbReference type="Gene3D" id="2.40.10.10">
    <property type="entry name" value="Trypsin-like serine proteases"/>
    <property type="match status" value="1"/>
</dbReference>
<dbReference type="PROSITE" id="PS00134">
    <property type="entry name" value="TRYPSIN_HIS"/>
    <property type="match status" value="1"/>
</dbReference>
<dbReference type="EMBL" id="CAJOBF010000595">
    <property type="protein sequence ID" value="CAF3841250.1"/>
    <property type="molecule type" value="Genomic_DNA"/>
</dbReference>
<dbReference type="GO" id="GO:0006508">
    <property type="term" value="P:proteolysis"/>
    <property type="evidence" value="ECO:0007669"/>
    <property type="project" value="InterPro"/>
</dbReference>
<dbReference type="EMBL" id="CAJNRG010001314">
    <property type="protein sequence ID" value="CAF2032433.1"/>
    <property type="molecule type" value="Genomic_DNA"/>
</dbReference>
<keyword evidence="3" id="KW-0732">Signal</keyword>
<dbReference type="InterPro" id="IPR018114">
    <property type="entry name" value="TRYPSIN_HIS"/>
</dbReference>
<accession>A0A819DY83</accession>
<proteinExistence type="predicted"/>
<evidence type="ECO:0000256" key="3">
    <source>
        <dbReference type="SAM" id="SignalP"/>
    </source>
</evidence>
<evidence type="ECO:0000313" key="6">
    <source>
        <dbReference type="EMBL" id="CAF3841250.1"/>
    </source>
</evidence>
<dbReference type="SMART" id="SM00020">
    <property type="entry name" value="Tryp_SPc"/>
    <property type="match status" value="1"/>
</dbReference>
<evidence type="ECO:0000259" key="4">
    <source>
        <dbReference type="PROSITE" id="PS50240"/>
    </source>
</evidence>
<dbReference type="InterPro" id="IPR001254">
    <property type="entry name" value="Trypsin_dom"/>
</dbReference>
<dbReference type="FunFam" id="2.40.10.10:FF:000068">
    <property type="entry name" value="transmembrane protease serine 2"/>
    <property type="match status" value="1"/>
</dbReference>
<dbReference type="InterPro" id="IPR043504">
    <property type="entry name" value="Peptidase_S1_PA_chymotrypsin"/>
</dbReference>
<reference evidence="6" key="1">
    <citation type="submission" date="2021-02" db="EMBL/GenBank/DDBJ databases">
        <authorList>
            <person name="Nowell W R."/>
        </authorList>
    </citation>
    <scope>NUCLEOTIDE SEQUENCE</scope>
</reference>
<dbReference type="Proteomes" id="UP000663887">
    <property type="component" value="Unassembled WGS sequence"/>
</dbReference>
<dbReference type="Pfam" id="PF00089">
    <property type="entry name" value="Trypsin"/>
    <property type="match status" value="1"/>
</dbReference>
<dbReference type="PROSITE" id="PS50240">
    <property type="entry name" value="TRYPSIN_DOM"/>
    <property type="match status" value="1"/>
</dbReference>
<feature type="domain" description="Peptidase S1" evidence="4">
    <location>
        <begin position="41"/>
        <end position="195"/>
    </location>
</feature>
<dbReference type="SUPFAM" id="SSF50494">
    <property type="entry name" value="Trypsin-like serine proteases"/>
    <property type="match status" value="1"/>
</dbReference>
<feature type="chain" id="PRO_5035693619" description="Peptidase S1 domain-containing protein" evidence="3">
    <location>
        <begin position="18"/>
        <end position="195"/>
    </location>
</feature>
<keyword evidence="1" id="KW-1015">Disulfide bond</keyword>